<reference evidence="5" key="2">
    <citation type="submission" date="2025-08" db="UniProtKB">
        <authorList>
            <consortium name="Ensembl"/>
        </authorList>
    </citation>
    <scope>IDENTIFICATION</scope>
</reference>
<name>A0A670KCU0_PODMU</name>
<dbReference type="InterPro" id="IPR008011">
    <property type="entry name" value="Complex1_LYR_dom"/>
</dbReference>
<evidence type="ECO:0000256" key="2">
    <source>
        <dbReference type="ARBA" id="ARBA00026234"/>
    </source>
</evidence>
<evidence type="ECO:0000256" key="3">
    <source>
        <dbReference type="SAM" id="MobiDB-lite"/>
    </source>
</evidence>
<feature type="domain" description="Complex 1 LYR protein" evidence="4">
    <location>
        <begin position="50"/>
        <end position="106"/>
    </location>
</feature>
<proteinExistence type="inferred from homology"/>
<sequence>MPPRISPRISRRHRALHPGPDLGLMKPLATEGAERSQAMAPLPGAELVKSPLQLYRYLLRCCKLLPGKNVQEHYKHMIRQSFHVHADEDNPERIRQIIKRSIEDADWVMEKVSIPCSFLVL</sequence>
<dbReference type="InterPro" id="IPR052151">
    <property type="entry name" value="Complex_I_LYR"/>
</dbReference>
<evidence type="ECO:0000259" key="4">
    <source>
        <dbReference type="Pfam" id="PF05347"/>
    </source>
</evidence>
<dbReference type="AlphaFoldDB" id="A0A670KCU0"/>
<dbReference type="InterPro" id="IPR045291">
    <property type="entry name" value="Complex1_LYR_LYRM9"/>
</dbReference>
<dbReference type="GeneTree" id="ENSGT00390000002625"/>
<organism evidence="5 6">
    <name type="scientific">Podarcis muralis</name>
    <name type="common">Wall lizard</name>
    <name type="synonym">Lacerta muralis</name>
    <dbReference type="NCBI Taxonomy" id="64176"/>
    <lineage>
        <taxon>Eukaryota</taxon>
        <taxon>Metazoa</taxon>
        <taxon>Chordata</taxon>
        <taxon>Craniata</taxon>
        <taxon>Vertebrata</taxon>
        <taxon>Euteleostomi</taxon>
        <taxon>Lepidosauria</taxon>
        <taxon>Squamata</taxon>
        <taxon>Bifurcata</taxon>
        <taxon>Unidentata</taxon>
        <taxon>Episquamata</taxon>
        <taxon>Laterata</taxon>
        <taxon>Lacertibaenia</taxon>
        <taxon>Lacertidae</taxon>
        <taxon>Podarcis</taxon>
    </lineage>
</organism>
<accession>A0A670KCU0</accession>
<protein>
    <recommendedName>
        <fullName evidence="2">LYR motif-containing protein 9</fullName>
    </recommendedName>
</protein>
<evidence type="ECO:0000313" key="5">
    <source>
        <dbReference type="Ensembl" id="ENSPMRP00000034651.1"/>
    </source>
</evidence>
<dbReference type="CDD" id="cd20269">
    <property type="entry name" value="Complex1_LYR_LYRM9"/>
    <property type="match status" value="1"/>
</dbReference>
<evidence type="ECO:0000256" key="1">
    <source>
        <dbReference type="ARBA" id="ARBA00025757"/>
    </source>
</evidence>
<gene>
    <name evidence="5" type="primary">LYRM9</name>
</gene>
<keyword evidence="6" id="KW-1185">Reference proteome</keyword>
<reference evidence="5 6" key="1">
    <citation type="journal article" date="2019" name="Proc. Natl. Acad. Sci. U.S.A.">
        <title>Regulatory changes in pterin and carotenoid genes underlie balanced color polymorphisms in the wall lizard.</title>
        <authorList>
            <person name="Andrade P."/>
            <person name="Pinho C."/>
            <person name="Perez I de Lanuza G."/>
            <person name="Afonso S."/>
            <person name="Brejcha J."/>
            <person name="Rubin C.J."/>
            <person name="Wallerman O."/>
            <person name="Pereira P."/>
            <person name="Sabatino S.J."/>
            <person name="Bellati A."/>
            <person name="Pellitteri-Rosa D."/>
            <person name="Bosakova Z."/>
            <person name="Bunikis I."/>
            <person name="Carretero M.A."/>
            <person name="Feiner N."/>
            <person name="Marsik P."/>
            <person name="Pauperio F."/>
            <person name="Salvi D."/>
            <person name="Soler L."/>
            <person name="While G.M."/>
            <person name="Uller T."/>
            <person name="Font E."/>
            <person name="Andersson L."/>
            <person name="Carneiro M."/>
        </authorList>
    </citation>
    <scope>NUCLEOTIDE SEQUENCE</scope>
</reference>
<feature type="region of interest" description="Disordered" evidence="3">
    <location>
        <begin position="1"/>
        <end position="26"/>
    </location>
</feature>
<reference evidence="5" key="3">
    <citation type="submission" date="2025-09" db="UniProtKB">
        <authorList>
            <consortium name="Ensembl"/>
        </authorList>
    </citation>
    <scope>IDENTIFICATION</scope>
</reference>
<dbReference type="Proteomes" id="UP000472272">
    <property type="component" value="Chromosome 15"/>
</dbReference>
<dbReference type="PANTHER" id="PTHR47061">
    <property type="entry name" value="LYR MOTIF-CONTAINING PROTEIN 9"/>
    <property type="match status" value="1"/>
</dbReference>
<dbReference type="Pfam" id="PF05347">
    <property type="entry name" value="Complex1_LYR"/>
    <property type="match status" value="1"/>
</dbReference>
<comment type="similarity">
    <text evidence="1">Belongs to the complex I LYR family. LYRM9 subfamily.</text>
</comment>
<dbReference type="Ensembl" id="ENSPMRT00000036754.1">
    <property type="protein sequence ID" value="ENSPMRP00000034651.1"/>
    <property type="gene ID" value="ENSPMRG00000022457.1"/>
</dbReference>
<evidence type="ECO:0000313" key="6">
    <source>
        <dbReference type="Proteomes" id="UP000472272"/>
    </source>
</evidence>
<dbReference type="PANTHER" id="PTHR47061:SF1">
    <property type="entry name" value="LYR MOTIF-CONTAINING PROTEIN 9"/>
    <property type="match status" value="1"/>
</dbReference>